<dbReference type="GO" id="GO:0005975">
    <property type="term" value="P:carbohydrate metabolic process"/>
    <property type="evidence" value="ECO:0007669"/>
    <property type="project" value="UniProtKB-ARBA"/>
</dbReference>
<dbReference type="NCBIfam" id="TIGR01965">
    <property type="entry name" value="VCBS_repeat"/>
    <property type="match status" value="3"/>
</dbReference>
<feature type="compositionally biased region" description="Low complexity" evidence="1">
    <location>
        <begin position="164"/>
        <end position="176"/>
    </location>
</feature>
<proteinExistence type="predicted"/>
<dbReference type="eggNOG" id="COG4932">
    <property type="taxonomic scope" value="Bacteria"/>
</dbReference>
<feature type="region of interest" description="Disordered" evidence="1">
    <location>
        <begin position="29"/>
        <end position="180"/>
    </location>
</feature>
<accession>I4BL21</accession>
<sequence length="889" mass="88697" precursor="true">MGYAKHIGRIGALAITLGVGVGIGTSPGIALADEPGTSTSSTADSSPGAAAKGTSHASPASRRAARKAARTHTGPSEDSQGGATTGTAAEDDTTAAEDVDAADPAGGEEKPEPTPARHRSGKAVRAVATAPRSAASEDASATVTHERTVEAAESAPSTEPGPDATTAARTAASASRDVPVEAADGVTAPAEPPVAEPTSVTLTSVLSSLFGRGGVPAVPAESPALWVLAAAARRQLGKTDTADAQTNALAQIAANSDPVAGAPVVSQPDSSGVVTGYVIVADADGDPLTYVVGNPGNGKVAVTQDAGVFSFAYTPTATARHAAASDTGAKTDSFILTFSDGNGGTATSTVTVAIAPVNAEPTARARSSVSLFSADVHGRIVVRDPDKDTVTFAATPTAKGGTVAIDEKGRFTYTPTAEAQHAAAAADATDADKTDTFDVTVADGHGGSTTVTVTVKVKPGNRAPTATVRTWSSPFSADVIGVVRARDAEKDPVTFTASPSAKGGTVTIDARGRFTYTPTDEARHAAAATDAPKRDTVDTFAIVVSDDHGGTTKLLVTVNIKPANAAPTNAATTDVFTSPNSGVVTGKVVASDPDGDALTYDIATGGRKGDVGLDAATGMFTYTPSAQARAAASSPFARPRDTMDSFRVTVDDGHGGTTTLRITVGIAPLGNTNQAPTDGNFTASQPNSITGKVTGTVTATDPERDVVTFIGSGPTPKGSVVVSLDGSFSYTPSDSARHQATADGATAADKQDTFTVTAVDGFGGSLDIPVTVAIKPSVNRAPTRGSYTTDADPLTGMVTGVATATDAESDALRYSGTTTTGKGSVIVAGNGGFTYTPTDDARAAAGAPGATRQDKQDTFDVVVDDGHGGTLTIVVKVPVVAAPALGVLV</sequence>
<dbReference type="InterPro" id="IPR010221">
    <property type="entry name" value="VCBS_dom"/>
</dbReference>
<evidence type="ECO:0000313" key="3">
    <source>
        <dbReference type="Proteomes" id="UP000006057"/>
    </source>
</evidence>
<keyword evidence="3" id="KW-1185">Reference proteome</keyword>
<dbReference type="STRING" id="710421.Mycch_3230"/>
<dbReference type="EMBL" id="CP003053">
    <property type="protein sequence ID" value="AFM17978.1"/>
    <property type="molecule type" value="Genomic_DNA"/>
</dbReference>
<feature type="compositionally biased region" description="Acidic residues" evidence="1">
    <location>
        <begin position="89"/>
        <end position="101"/>
    </location>
</feature>
<dbReference type="Pfam" id="PF17963">
    <property type="entry name" value="Big_9"/>
    <property type="match status" value="6"/>
</dbReference>
<protein>
    <submittedName>
        <fullName evidence="2">VCBS repeat-containing protein</fullName>
    </submittedName>
</protein>
<dbReference type="Proteomes" id="UP000006057">
    <property type="component" value="Chromosome"/>
</dbReference>
<dbReference type="RefSeq" id="WP_014816454.1">
    <property type="nucleotide sequence ID" value="NC_018027.1"/>
</dbReference>
<dbReference type="KEGG" id="mcb:Mycch_3230"/>
<organism evidence="2 3">
    <name type="scientific">Mycolicibacterium chubuense (strain NBB4)</name>
    <name type="common">Mycobacterium chubuense</name>
    <dbReference type="NCBI Taxonomy" id="710421"/>
    <lineage>
        <taxon>Bacteria</taxon>
        <taxon>Bacillati</taxon>
        <taxon>Actinomycetota</taxon>
        <taxon>Actinomycetes</taxon>
        <taxon>Mycobacteriales</taxon>
        <taxon>Mycobacteriaceae</taxon>
        <taxon>Mycolicibacterium</taxon>
    </lineage>
</organism>
<dbReference type="PATRIC" id="fig|710421.3.peg.3229"/>
<reference evidence="2 3" key="1">
    <citation type="submission" date="2012-06" db="EMBL/GenBank/DDBJ databases">
        <title>Complete sequence of chromosome of Mycobacterium chubuense NBB4.</title>
        <authorList>
            <consortium name="US DOE Joint Genome Institute"/>
            <person name="Lucas S."/>
            <person name="Han J."/>
            <person name="Lapidus A."/>
            <person name="Cheng J.-F."/>
            <person name="Goodwin L."/>
            <person name="Pitluck S."/>
            <person name="Peters L."/>
            <person name="Mikhailova N."/>
            <person name="Teshima H."/>
            <person name="Detter J.C."/>
            <person name="Han C."/>
            <person name="Tapia R."/>
            <person name="Land M."/>
            <person name="Hauser L."/>
            <person name="Kyrpides N."/>
            <person name="Ivanova N."/>
            <person name="Pagani I."/>
            <person name="Mattes T."/>
            <person name="Holmes A."/>
            <person name="Rutledge P."/>
            <person name="Paulsen I."/>
            <person name="Coleman N."/>
            <person name="Woyke T."/>
        </authorList>
    </citation>
    <scope>NUCLEOTIDE SEQUENCE [LARGE SCALE GENOMIC DNA]</scope>
    <source>
        <strain evidence="2 3">NBB4</strain>
    </source>
</reference>
<dbReference type="Gene3D" id="2.60.40.10">
    <property type="entry name" value="Immunoglobulins"/>
    <property type="match status" value="2"/>
</dbReference>
<feature type="compositionally biased region" description="Polar residues" evidence="1">
    <location>
        <begin position="36"/>
        <end position="45"/>
    </location>
</feature>
<evidence type="ECO:0000256" key="1">
    <source>
        <dbReference type="SAM" id="MobiDB-lite"/>
    </source>
</evidence>
<evidence type="ECO:0000313" key="2">
    <source>
        <dbReference type="EMBL" id="AFM17978.1"/>
    </source>
</evidence>
<dbReference type="HOGENOM" id="CLU_010361_0_0_11"/>
<dbReference type="InterPro" id="IPR013783">
    <property type="entry name" value="Ig-like_fold"/>
</dbReference>
<dbReference type="OrthoDB" id="4617035at2"/>
<dbReference type="AlphaFoldDB" id="I4BL21"/>
<gene>
    <name evidence="2" type="ordered locus">Mycch_3230</name>
</gene>
<name>I4BL21_MYCCN</name>